<feature type="compositionally biased region" description="Polar residues" evidence="1">
    <location>
        <begin position="612"/>
        <end position="623"/>
    </location>
</feature>
<feature type="compositionally biased region" description="Acidic residues" evidence="1">
    <location>
        <begin position="894"/>
        <end position="904"/>
    </location>
</feature>
<feature type="compositionally biased region" description="Polar residues" evidence="1">
    <location>
        <begin position="174"/>
        <end position="186"/>
    </location>
</feature>
<feature type="compositionally biased region" description="Polar residues" evidence="1">
    <location>
        <begin position="798"/>
        <end position="821"/>
    </location>
</feature>
<evidence type="ECO:0000313" key="3">
    <source>
        <dbReference type="Proteomes" id="UP001153069"/>
    </source>
</evidence>
<dbReference type="OrthoDB" id="46518at2759"/>
<feature type="compositionally biased region" description="Low complexity" evidence="1">
    <location>
        <begin position="157"/>
        <end position="173"/>
    </location>
</feature>
<evidence type="ECO:0008006" key="4">
    <source>
        <dbReference type="Google" id="ProtNLM"/>
    </source>
</evidence>
<sequence>MADDMASLARMDSLEEYFMLNSPPESPQQPARKTAQAPPPNNNSWDAYGGAYFGGNEMASQGNVQLSTLNYSVDRSNAVGHRLLPSTQRDLDVILKMDDNSKELNLTELFLQSSHRSSLNSNYQAKGALKGHDNELHKKRSNSLSSSFLEDGTESANTNNNNNNNNNTNNTNTGVANSQTSPMNNNKPREGLSREPSLDFDLDVEPTPLSEIREKAEQRKFLREQHQQQPQGNSQGLTQQELDQHEYKLNRQHRLQHGSSYYPYGRSYQLPIPTMPPISPTQPNNTEQQQPLADPVATAAALASAQQTPVDNSGRSSGPPPHSPAPSHASSHASSSWHTNNQPHSRPESRNSTTSHGSYHHHRHSSSSHQSHSPSTAPQTAPPQAPPPIPYPPPHSYPPPQHHHTHHHTTTHHNHPGTTAPPQPPHHLTTPLASGHPPHPGHKIVGPYTTAQQEGNNAPLGNRRRTSAGNNSKSAPAPAPSYLPRRGEHMSREASAAHATPKGVLASATKQRRGYSGFHKPATSQTTNTYHHPLPSKFPNYTNTAPPSTNATSTTYVAAKKTIPPTITLAAAATTTTAAAATTKPAPKPASYANNGHLHRPPAPAPPPAVVTHNNNNHPQTADSAYERKKQRAKDARVKLNESIERLHVSMGLAGTESKKRAAQLRDFMKHAGRENESSTDHQAFELMDSCVKTAETAKKWDRPNFVGSAATMIQCLNSQCEILMKELLEYSSLDSSLGVVRPGRPAPPPLPEEQQQQQQSAPENGGKRSNENDTPEDPAAKRIRRDSVEEEKKEASGSATNVGSNSPVSPESATAMTVYSPSDGRPPFRLGDSVMGLIASFLDPGSLIQCMGVCKGWKDHERSFAKNATWVNVCIQRFGFSNVRQWQEKHAEDEEDDHDESGGTEENGQSGDFVENTGMKMYRAMDKQCIMPWLHDGKNLVLLGNARLPQVAAWMFLVDRSNKETMRSVKRNPNAESSSRQTGVYTSLPVVELRIVLQNTGGYHAKRGTSTGSTKNRAMTIVMNNQRLVVDASTRRRGEELLEIDWDDRFSKRILNPDGSNYVMRADSKQQSGDELAILNLFDTVVVDAFIHARRCSTTTKFRHRSKFLTILVTVNGTTQPLVIPFADNPQGASVGSFSSHS</sequence>
<proteinExistence type="predicted"/>
<organism evidence="2 3">
    <name type="scientific">Seminavis robusta</name>
    <dbReference type="NCBI Taxonomy" id="568900"/>
    <lineage>
        <taxon>Eukaryota</taxon>
        <taxon>Sar</taxon>
        <taxon>Stramenopiles</taxon>
        <taxon>Ochrophyta</taxon>
        <taxon>Bacillariophyta</taxon>
        <taxon>Bacillariophyceae</taxon>
        <taxon>Bacillariophycidae</taxon>
        <taxon>Naviculales</taxon>
        <taxon>Naviculaceae</taxon>
        <taxon>Seminavis</taxon>
    </lineage>
</organism>
<feature type="compositionally biased region" description="Low complexity" evidence="1">
    <location>
        <begin position="281"/>
        <end position="310"/>
    </location>
</feature>
<comment type="caution">
    <text evidence="2">The sequence shown here is derived from an EMBL/GenBank/DDBJ whole genome shotgun (WGS) entry which is preliminary data.</text>
</comment>
<feature type="compositionally biased region" description="Pro residues" evidence="1">
    <location>
        <begin position="380"/>
        <end position="400"/>
    </location>
</feature>
<feature type="compositionally biased region" description="Basic and acidic residues" evidence="1">
    <location>
        <begin position="786"/>
        <end position="796"/>
    </location>
</feature>
<dbReference type="Proteomes" id="UP001153069">
    <property type="component" value="Unassembled WGS sequence"/>
</dbReference>
<dbReference type="InterPro" id="IPR036047">
    <property type="entry name" value="F-box-like_dom_sf"/>
</dbReference>
<feature type="compositionally biased region" description="Basic residues" evidence="1">
    <location>
        <begin position="401"/>
        <end position="415"/>
    </location>
</feature>
<keyword evidence="3" id="KW-1185">Reference proteome</keyword>
<dbReference type="AlphaFoldDB" id="A0A9N8EPX9"/>
<feature type="region of interest" description="Disordered" evidence="1">
    <location>
        <begin position="258"/>
        <end position="534"/>
    </location>
</feature>
<feature type="compositionally biased region" description="Low complexity" evidence="1">
    <location>
        <begin position="367"/>
        <end position="379"/>
    </location>
</feature>
<dbReference type="EMBL" id="CAICTM010001403">
    <property type="protein sequence ID" value="CAB9523336.1"/>
    <property type="molecule type" value="Genomic_DNA"/>
</dbReference>
<feature type="region of interest" description="Disordered" evidence="1">
    <location>
        <begin position="580"/>
        <end position="628"/>
    </location>
</feature>
<protein>
    <recommendedName>
        <fullName evidence="4">F-box domain-containing protein</fullName>
    </recommendedName>
</protein>
<dbReference type="SUPFAM" id="SSF81383">
    <property type="entry name" value="F-box domain"/>
    <property type="match status" value="1"/>
</dbReference>
<feature type="region of interest" description="Disordered" evidence="1">
    <location>
        <begin position="144"/>
        <end position="203"/>
    </location>
</feature>
<gene>
    <name evidence="2" type="ORF">SEMRO_1405_G269830.1</name>
</gene>
<feature type="compositionally biased region" description="Basic and acidic residues" evidence="1">
    <location>
        <begin position="187"/>
        <end position="197"/>
    </location>
</feature>
<evidence type="ECO:0000313" key="2">
    <source>
        <dbReference type="EMBL" id="CAB9523336.1"/>
    </source>
</evidence>
<feature type="region of interest" description="Disordered" evidence="1">
    <location>
        <begin position="887"/>
        <end position="915"/>
    </location>
</feature>
<evidence type="ECO:0000256" key="1">
    <source>
        <dbReference type="SAM" id="MobiDB-lite"/>
    </source>
</evidence>
<reference evidence="2" key="1">
    <citation type="submission" date="2020-06" db="EMBL/GenBank/DDBJ databases">
        <authorList>
            <consortium name="Plant Systems Biology data submission"/>
        </authorList>
    </citation>
    <scope>NUCLEOTIDE SEQUENCE</scope>
    <source>
        <strain evidence="2">D6</strain>
    </source>
</reference>
<feature type="compositionally biased region" description="Low complexity" evidence="1">
    <location>
        <begin position="753"/>
        <end position="763"/>
    </location>
</feature>
<accession>A0A9N8EPX9</accession>
<feature type="compositionally biased region" description="Low complexity" evidence="1">
    <location>
        <begin position="325"/>
        <end position="336"/>
    </location>
</feature>
<feature type="region of interest" description="Disordered" evidence="1">
    <location>
        <begin position="740"/>
        <end position="826"/>
    </location>
</feature>
<feature type="region of interest" description="Disordered" evidence="1">
    <location>
        <begin position="16"/>
        <end position="48"/>
    </location>
</feature>
<name>A0A9N8EPX9_9STRA</name>